<dbReference type="GO" id="GO:0008745">
    <property type="term" value="F:N-acetylmuramoyl-L-alanine amidase activity"/>
    <property type="evidence" value="ECO:0007669"/>
    <property type="project" value="InterPro"/>
</dbReference>
<evidence type="ECO:0000313" key="10">
    <source>
        <dbReference type="EMBL" id="KAG8229695.1"/>
    </source>
</evidence>
<comment type="similarity">
    <text evidence="1 6">Belongs to the N-acetylmuramoyl-L-alanine amidase 2 family.</text>
</comment>
<proteinExistence type="inferred from homology"/>
<dbReference type="SMART" id="SM00701">
    <property type="entry name" value="PGRP"/>
    <property type="match status" value="1"/>
</dbReference>
<sequence>MKVRIAVLTRDCFHSSVVCPNKVSRIPGGPQYCPSQSVECPSIVSRSVWGAREPNGTTVMTTPVEYVIVHHTATGNCSSTDSCSRILRDIQKYHMDERNGRFSDIGYSFLVGGDGKVYEGRGWNKQGAHTKNYNDKGIGIAFIGNFQSELLKCTKESNAAQELITCGAEMGMVKWDYKLLGHQQTKATECPGKALFDIIKTSPRWVLNP</sequence>
<dbReference type="InterPro" id="IPR015510">
    <property type="entry name" value="PGRP"/>
</dbReference>
<dbReference type="GO" id="GO:0042834">
    <property type="term" value="F:peptidoglycan binding"/>
    <property type="evidence" value="ECO:0007669"/>
    <property type="project" value="InterPro"/>
</dbReference>
<dbReference type="PANTHER" id="PTHR11022">
    <property type="entry name" value="PEPTIDOGLYCAN RECOGNITION PROTEIN"/>
    <property type="match status" value="1"/>
</dbReference>
<keyword evidence="4 6" id="KW-0391">Immunity</keyword>
<feature type="domain" description="Peptidoglycan recognition protein family" evidence="9">
    <location>
        <begin position="41"/>
        <end position="186"/>
    </location>
</feature>
<evidence type="ECO:0000256" key="1">
    <source>
        <dbReference type="ARBA" id="ARBA00007553"/>
    </source>
</evidence>
<evidence type="ECO:0000313" key="11">
    <source>
        <dbReference type="Proteomes" id="UP000792457"/>
    </source>
</evidence>
<dbReference type="CDD" id="cd06583">
    <property type="entry name" value="PGRP"/>
    <property type="match status" value="1"/>
</dbReference>
<dbReference type="SMART" id="SM00644">
    <property type="entry name" value="Ami_2"/>
    <property type="match status" value="1"/>
</dbReference>
<feature type="disulfide bond" evidence="7">
    <location>
        <begin position="77"/>
        <end position="83"/>
    </location>
</feature>
<dbReference type="EMBL" id="KZ308442">
    <property type="protein sequence ID" value="KAG8229695.1"/>
    <property type="molecule type" value="Genomic_DNA"/>
</dbReference>
<dbReference type="SUPFAM" id="SSF55846">
    <property type="entry name" value="N-acetylmuramoyl-L-alanine amidase-like"/>
    <property type="match status" value="1"/>
</dbReference>
<reference evidence="10" key="2">
    <citation type="submission" date="2017-10" db="EMBL/GenBank/DDBJ databases">
        <title>Ladona fulva Genome sequencing and assembly.</title>
        <authorList>
            <person name="Murali S."/>
            <person name="Richards S."/>
            <person name="Bandaranaike D."/>
            <person name="Bellair M."/>
            <person name="Blankenburg K."/>
            <person name="Chao H."/>
            <person name="Dinh H."/>
            <person name="Doddapaneni H."/>
            <person name="Dugan-Rocha S."/>
            <person name="Elkadiri S."/>
            <person name="Gnanaolivu R."/>
            <person name="Hernandez B."/>
            <person name="Skinner E."/>
            <person name="Javaid M."/>
            <person name="Lee S."/>
            <person name="Li M."/>
            <person name="Ming W."/>
            <person name="Munidasa M."/>
            <person name="Muniz J."/>
            <person name="Nguyen L."/>
            <person name="Hughes D."/>
            <person name="Osuji N."/>
            <person name="Pu L.-L."/>
            <person name="Puazo M."/>
            <person name="Qu C."/>
            <person name="Quiroz J."/>
            <person name="Raj R."/>
            <person name="Weissenberger G."/>
            <person name="Xin Y."/>
            <person name="Zou X."/>
            <person name="Han Y."/>
            <person name="Worley K."/>
            <person name="Muzny D."/>
            <person name="Gibbs R."/>
        </authorList>
    </citation>
    <scope>NUCLEOTIDE SEQUENCE</scope>
    <source>
        <strain evidence="10">Sampled in the wild</strain>
    </source>
</reference>
<comment type="caution">
    <text evidence="10">The sequence shown here is derived from an EMBL/GenBank/DDBJ whole genome shotgun (WGS) entry which is preliminary data.</text>
</comment>
<dbReference type="Pfam" id="PF01510">
    <property type="entry name" value="Amidase_2"/>
    <property type="match status" value="1"/>
</dbReference>
<reference evidence="10" key="1">
    <citation type="submission" date="2013-04" db="EMBL/GenBank/DDBJ databases">
        <authorList>
            <person name="Qu J."/>
            <person name="Murali S.C."/>
            <person name="Bandaranaike D."/>
            <person name="Bellair M."/>
            <person name="Blankenburg K."/>
            <person name="Chao H."/>
            <person name="Dinh H."/>
            <person name="Doddapaneni H."/>
            <person name="Downs B."/>
            <person name="Dugan-Rocha S."/>
            <person name="Elkadiri S."/>
            <person name="Gnanaolivu R.D."/>
            <person name="Hernandez B."/>
            <person name="Javaid M."/>
            <person name="Jayaseelan J.C."/>
            <person name="Lee S."/>
            <person name="Li M."/>
            <person name="Ming W."/>
            <person name="Munidasa M."/>
            <person name="Muniz J."/>
            <person name="Nguyen L."/>
            <person name="Ongeri F."/>
            <person name="Osuji N."/>
            <person name="Pu L.-L."/>
            <person name="Puazo M."/>
            <person name="Qu C."/>
            <person name="Quiroz J."/>
            <person name="Raj R."/>
            <person name="Weissenberger G."/>
            <person name="Xin Y."/>
            <person name="Zou X."/>
            <person name="Han Y."/>
            <person name="Richards S."/>
            <person name="Worley K."/>
            <person name="Muzny D."/>
            <person name="Gibbs R."/>
        </authorList>
    </citation>
    <scope>NUCLEOTIDE SEQUENCE</scope>
    <source>
        <strain evidence="10">Sampled in the wild</strain>
    </source>
</reference>
<accession>A0A8K0K9J7</accession>
<evidence type="ECO:0000256" key="3">
    <source>
        <dbReference type="ARBA" id="ARBA00022729"/>
    </source>
</evidence>
<name>A0A8K0K9J7_LADFU</name>
<evidence type="ECO:0000256" key="4">
    <source>
        <dbReference type="ARBA" id="ARBA00022859"/>
    </source>
</evidence>
<evidence type="ECO:0000256" key="7">
    <source>
        <dbReference type="PIRSR" id="PIRSR037945-1"/>
    </source>
</evidence>
<feature type="disulfide bond" evidence="7">
    <location>
        <begin position="40"/>
        <end position="166"/>
    </location>
</feature>
<dbReference type="OrthoDB" id="10001926at2759"/>
<dbReference type="InterPro" id="IPR036505">
    <property type="entry name" value="Amidase/PGRP_sf"/>
</dbReference>
<dbReference type="FunFam" id="3.40.80.10:FF:000001">
    <property type="entry name" value="Peptidoglycan recognition protein 1"/>
    <property type="match status" value="1"/>
</dbReference>
<evidence type="ECO:0000259" key="8">
    <source>
        <dbReference type="SMART" id="SM00644"/>
    </source>
</evidence>
<dbReference type="AlphaFoldDB" id="A0A8K0K9J7"/>
<feature type="domain" description="N-acetylmuramoyl-L-alanine amidase" evidence="8">
    <location>
        <begin position="51"/>
        <end position="192"/>
    </location>
</feature>
<protein>
    <recommendedName>
        <fullName evidence="6">Peptidoglycan-recognition protein</fullName>
    </recommendedName>
</protein>
<keyword evidence="5 7" id="KW-1015">Disulfide bond</keyword>
<evidence type="ECO:0000256" key="6">
    <source>
        <dbReference type="PIRNR" id="PIRNR037945"/>
    </source>
</evidence>
<dbReference type="Proteomes" id="UP000792457">
    <property type="component" value="Unassembled WGS sequence"/>
</dbReference>
<dbReference type="PIRSF" id="PIRSF037945">
    <property type="entry name" value="PGRPs"/>
    <property type="match status" value="1"/>
</dbReference>
<gene>
    <name evidence="10" type="ORF">J437_LFUL015023</name>
</gene>
<dbReference type="GO" id="GO:0008270">
    <property type="term" value="F:zinc ion binding"/>
    <property type="evidence" value="ECO:0007669"/>
    <property type="project" value="InterPro"/>
</dbReference>
<dbReference type="PANTHER" id="PTHR11022:SF41">
    <property type="entry name" value="PEPTIDOGLYCAN-RECOGNITION PROTEIN LC-RELATED"/>
    <property type="match status" value="1"/>
</dbReference>
<dbReference type="GO" id="GO:0045087">
    <property type="term" value="P:innate immune response"/>
    <property type="evidence" value="ECO:0007669"/>
    <property type="project" value="UniProtKB-KW"/>
</dbReference>
<dbReference type="GO" id="GO:0009253">
    <property type="term" value="P:peptidoglycan catabolic process"/>
    <property type="evidence" value="ECO:0007669"/>
    <property type="project" value="InterPro"/>
</dbReference>
<keyword evidence="11" id="KW-1185">Reference proteome</keyword>
<organism evidence="10 11">
    <name type="scientific">Ladona fulva</name>
    <name type="common">Scarce chaser dragonfly</name>
    <name type="synonym">Libellula fulva</name>
    <dbReference type="NCBI Taxonomy" id="123851"/>
    <lineage>
        <taxon>Eukaryota</taxon>
        <taxon>Metazoa</taxon>
        <taxon>Ecdysozoa</taxon>
        <taxon>Arthropoda</taxon>
        <taxon>Hexapoda</taxon>
        <taxon>Insecta</taxon>
        <taxon>Pterygota</taxon>
        <taxon>Palaeoptera</taxon>
        <taxon>Odonata</taxon>
        <taxon>Epiprocta</taxon>
        <taxon>Anisoptera</taxon>
        <taxon>Libelluloidea</taxon>
        <taxon>Libellulidae</taxon>
        <taxon>Ladona</taxon>
    </lineage>
</organism>
<keyword evidence="2 6" id="KW-0399">Innate immunity</keyword>
<dbReference type="InterPro" id="IPR002502">
    <property type="entry name" value="Amidase_domain"/>
</dbReference>
<dbReference type="InterPro" id="IPR017331">
    <property type="entry name" value="Peptidoglycan_recognition"/>
</dbReference>
<evidence type="ECO:0000259" key="9">
    <source>
        <dbReference type="SMART" id="SM00701"/>
    </source>
</evidence>
<evidence type="ECO:0000256" key="2">
    <source>
        <dbReference type="ARBA" id="ARBA00022588"/>
    </source>
</evidence>
<evidence type="ECO:0000256" key="5">
    <source>
        <dbReference type="ARBA" id="ARBA00023157"/>
    </source>
</evidence>
<keyword evidence="3" id="KW-0732">Signal</keyword>
<dbReference type="Gene3D" id="3.40.80.10">
    <property type="entry name" value="Peptidoglycan recognition protein-like"/>
    <property type="match status" value="1"/>
</dbReference>
<dbReference type="InterPro" id="IPR006619">
    <property type="entry name" value="PGRP_domain_met/bac"/>
</dbReference>